<dbReference type="EMBL" id="JADPIE010000002">
    <property type="protein sequence ID" value="MBF8436391.1"/>
    <property type="molecule type" value="Genomic_DNA"/>
</dbReference>
<dbReference type="Proteomes" id="UP000621436">
    <property type="component" value="Unassembled WGS sequence"/>
</dbReference>
<evidence type="ECO:0000259" key="7">
    <source>
        <dbReference type="Pfam" id="PF02776"/>
    </source>
</evidence>
<dbReference type="AlphaFoldDB" id="A0A931F788"/>
<reference evidence="8" key="1">
    <citation type="submission" date="2020-11" db="EMBL/GenBank/DDBJ databases">
        <title>Halonatronomonas betainensis gen. nov., sp. nov. a novel haloalkaliphilic representative of the family Halanaerobiacae capable of betaine degradation.</title>
        <authorList>
            <person name="Boltyanskaya Y."/>
            <person name="Kevbrin V."/>
            <person name="Detkova E."/>
            <person name="Grouzdev D.S."/>
            <person name="Koziaeva V."/>
            <person name="Zhilina T."/>
        </authorList>
    </citation>
    <scope>NUCLEOTIDE SEQUENCE</scope>
    <source>
        <strain evidence="8">Z-7014</strain>
    </source>
</reference>
<sequence>MDPWKVIVEMFKSQGIEYVFGLGDTYINMYADELDGIEAINLRHESSTPFMAMAYSRLTGNIGVCSGAPGPGVANLIPGVLEAYSGSIPMVIPCLSASRETKGKGEFQETDQVKMMEPVTKWSVQVPSAERIPWFLKEAFKIAQSGRPGPVYLDIPADVAGSGPLSQKEDYGIDYPEGFTKIETFKPMASANKLKEAKKMIIKAKKPVIVAGNGAILSRAFKEFATFIEENQIPFLTTPGGRGIYPENSELALGVSGRYRSEPARKYYQMSDLLIIIGSSNEAFQTGWWEHLPGNAEIIQFDIDLTQPGRAGRAWEPDLFLPGDIKSNLRELNNNFSELEIDKDFSQARLEIVKDLKGKYFQKIKNDIEKDSESLRAREVIYKACQTFNDSTILVNENGGQDTWSYSYPYYQVKSLLGNIPVAEQTCMGMGVVGAIGAKLTSPDRPVLSICGDGAFQMYLQEMATACQYNLGLTWLVLNNNGLGWIRSKQKNAGIKTDTTDYKSQPDLTKVAQAYGCYAETINKKEEIIPALESAISANKNNIPAVLNCRIEYWPNMNHLDDKLKF</sequence>
<dbReference type="InterPro" id="IPR000399">
    <property type="entry name" value="TPP-bd_CS"/>
</dbReference>
<dbReference type="SUPFAM" id="SSF52467">
    <property type="entry name" value="DHS-like NAD/FAD-binding domain"/>
    <property type="match status" value="1"/>
</dbReference>
<proteinExistence type="inferred from homology"/>
<feature type="domain" description="Thiamine pyrophosphate enzyme N-terminal TPP-binding" evidence="7">
    <location>
        <begin position="5"/>
        <end position="115"/>
    </location>
</feature>
<accession>A0A931F788</accession>
<dbReference type="CDD" id="cd07035">
    <property type="entry name" value="TPP_PYR_POX_like"/>
    <property type="match status" value="1"/>
</dbReference>
<keyword evidence="3 4" id="KW-0786">Thiamine pyrophosphate</keyword>
<organism evidence="8 9">
    <name type="scientific">Halonatronomonas betaini</name>
    <dbReference type="NCBI Taxonomy" id="2778430"/>
    <lineage>
        <taxon>Bacteria</taxon>
        <taxon>Bacillati</taxon>
        <taxon>Bacillota</taxon>
        <taxon>Clostridia</taxon>
        <taxon>Halanaerobiales</taxon>
        <taxon>Halarsenatibacteraceae</taxon>
        <taxon>Halonatronomonas</taxon>
    </lineage>
</organism>
<comment type="cofactor">
    <cofactor evidence="1">
        <name>thiamine diphosphate</name>
        <dbReference type="ChEBI" id="CHEBI:58937"/>
    </cofactor>
</comment>
<name>A0A931F788_9FIRM</name>
<evidence type="ECO:0000256" key="1">
    <source>
        <dbReference type="ARBA" id="ARBA00001964"/>
    </source>
</evidence>
<dbReference type="Pfam" id="PF02776">
    <property type="entry name" value="TPP_enzyme_N"/>
    <property type="match status" value="1"/>
</dbReference>
<evidence type="ECO:0000313" key="8">
    <source>
        <dbReference type="EMBL" id="MBF8436391.1"/>
    </source>
</evidence>
<comment type="caution">
    <text evidence="8">The sequence shown here is derived from an EMBL/GenBank/DDBJ whole genome shotgun (WGS) entry which is preliminary data.</text>
</comment>
<dbReference type="CDD" id="cd00568">
    <property type="entry name" value="TPP_enzymes"/>
    <property type="match status" value="1"/>
</dbReference>
<dbReference type="Pfam" id="PF00205">
    <property type="entry name" value="TPP_enzyme_M"/>
    <property type="match status" value="1"/>
</dbReference>
<dbReference type="GO" id="GO:0050660">
    <property type="term" value="F:flavin adenine dinucleotide binding"/>
    <property type="evidence" value="ECO:0007669"/>
    <property type="project" value="TreeGrafter"/>
</dbReference>
<evidence type="ECO:0000256" key="2">
    <source>
        <dbReference type="ARBA" id="ARBA00007812"/>
    </source>
</evidence>
<evidence type="ECO:0000256" key="4">
    <source>
        <dbReference type="RuleBase" id="RU362132"/>
    </source>
</evidence>
<dbReference type="InterPro" id="IPR029035">
    <property type="entry name" value="DHS-like_NAD/FAD-binding_dom"/>
</dbReference>
<dbReference type="InterPro" id="IPR045229">
    <property type="entry name" value="TPP_enz"/>
</dbReference>
<feature type="domain" description="Thiamine pyrophosphate enzyme TPP-binding" evidence="6">
    <location>
        <begin position="423"/>
        <end position="548"/>
    </location>
</feature>
<evidence type="ECO:0000313" key="9">
    <source>
        <dbReference type="Proteomes" id="UP000621436"/>
    </source>
</evidence>
<dbReference type="RefSeq" id="WP_270453256.1">
    <property type="nucleotide sequence ID" value="NZ_JADPIE010000002.1"/>
</dbReference>
<comment type="similarity">
    <text evidence="2 4">Belongs to the TPP enzyme family.</text>
</comment>
<protein>
    <submittedName>
        <fullName evidence="8">Thiamine pyrophosphate-binding protein</fullName>
    </submittedName>
</protein>
<dbReference type="Pfam" id="PF02775">
    <property type="entry name" value="TPP_enzyme_C"/>
    <property type="match status" value="1"/>
</dbReference>
<dbReference type="InterPro" id="IPR029061">
    <property type="entry name" value="THDP-binding"/>
</dbReference>
<dbReference type="GO" id="GO:0030976">
    <property type="term" value="F:thiamine pyrophosphate binding"/>
    <property type="evidence" value="ECO:0007669"/>
    <property type="project" value="InterPro"/>
</dbReference>
<evidence type="ECO:0000256" key="3">
    <source>
        <dbReference type="ARBA" id="ARBA00023052"/>
    </source>
</evidence>
<dbReference type="GO" id="GO:0003984">
    <property type="term" value="F:acetolactate synthase activity"/>
    <property type="evidence" value="ECO:0007669"/>
    <property type="project" value="TreeGrafter"/>
</dbReference>
<dbReference type="PANTHER" id="PTHR18968">
    <property type="entry name" value="THIAMINE PYROPHOSPHATE ENZYMES"/>
    <property type="match status" value="1"/>
</dbReference>
<dbReference type="InterPro" id="IPR012000">
    <property type="entry name" value="Thiamin_PyroP_enz_cen_dom"/>
</dbReference>
<dbReference type="InterPro" id="IPR012001">
    <property type="entry name" value="Thiamin_PyroP_enz_TPP-bd_dom"/>
</dbReference>
<dbReference type="GO" id="GO:0005948">
    <property type="term" value="C:acetolactate synthase complex"/>
    <property type="evidence" value="ECO:0007669"/>
    <property type="project" value="TreeGrafter"/>
</dbReference>
<evidence type="ECO:0000259" key="6">
    <source>
        <dbReference type="Pfam" id="PF02775"/>
    </source>
</evidence>
<dbReference type="PROSITE" id="PS00187">
    <property type="entry name" value="TPP_ENZYMES"/>
    <property type="match status" value="1"/>
</dbReference>
<dbReference type="SUPFAM" id="SSF52518">
    <property type="entry name" value="Thiamin diphosphate-binding fold (THDP-binding)"/>
    <property type="match status" value="2"/>
</dbReference>
<dbReference type="FunFam" id="3.40.50.970:FF:000007">
    <property type="entry name" value="Acetolactate synthase"/>
    <property type="match status" value="1"/>
</dbReference>
<evidence type="ECO:0000259" key="5">
    <source>
        <dbReference type="Pfam" id="PF00205"/>
    </source>
</evidence>
<gene>
    <name evidence="8" type="ORF">I0Q91_04800</name>
</gene>
<keyword evidence="9" id="KW-1185">Reference proteome</keyword>
<dbReference type="Gene3D" id="3.40.50.1220">
    <property type="entry name" value="TPP-binding domain"/>
    <property type="match status" value="1"/>
</dbReference>
<dbReference type="GO" id="GO:0009097">
    <property type="term" value="P:isoleucine biosynthetic process"/>
    <property type="evidence" value="ECO:0007669"/>
    <property type="project" value="TreeGrafter"/>
</dbReference>
<dbReference type="GO" id="GO:0009099">
    <property type="term" value="P:L-valine biosynthetic process"/>
    <property type="evidence" value="ECO:0007669"/>
    <property type="project" value="TreeGrafter"/>
</dbReference>
<dbReference type="GO" id="GO:0000287">
    <property type="term" value="F:magnesium ion binding"/>
    <property type="evidence" value="ECO:0007669"/>
    <property type="project" value="InterPro"/>
</dbReference>
<feature type="domain" description="Thiamine pyrophosphate enzyme central" evidence="5">
    <location>
        <begin position="194"/>
        <end position="332"/>
    </location>
</feature>
<dbReference type="Gene3D" id="3.40.50.970">
    <property type="match status" value="2"/>
</dbReference>
<dbReference type="PANTHER" id="PTHR18968:SF13">
    <property type="entry name" value="ACETOLACTATE SYNTHASE CATALYTIC SUBUNIT, MITOCHONDRIAL"/>
    <property type="match status" value="1"/>
</dbReference>
<dbReference type="InterPro" id="IPR011766">
    <property type="entry name" value="TPP_enzyme_TPP-bd"/>
</dbReference>